<dbReference type="InterPro" id="IPR036259">
    <property type="entry name" value="MFS_trans_sf"/>
</dbReference>
<evidence type="ECO:0000313" key="6">
    <source>
        <dbReference type="EMBL" id="RFU79693.1"/>
    </source>
</evidence>
<keyword evidence="7" id="KW-1185">Reference proteome</keyword>
<dbReference type="Pfam" id="PF07690">
    <property type="entry name" value="MFS_1"/>
    <property type="match status" value="1"/>
</dbReference>
<dbReference type="InterPro" id="IPR050327">
    <property type="entry name" value="Proton-linked_MCT"/>
</dbReference>
<dbReference type="GO" id="GO:0016020">
    <property type="term" value="C:membrane"/>
    <property type="evidence" value="ECO:0007669"/>
    <property type="project" value="UniProtKB-SubCell"/>
</dbReference>
<comment type="similarity">
    <text evidence="2">Belongs to the major facilitator superfamily. Monocarboxylate porter (TC 2.A.1.13) family.</text>
</comment>
<feature type="signal peptide" evidence="4">
    <location>
        <begin position="1"/>
        <end position="22"/>
    </location>
</feature>
<dbReference type="GO" id="GO:0022857">
    <property type="term" value="F:transmembrane transporter activity"/>
    <property type="evidence" value="ECO:0007669"/>
    <property type="project" value="InterPro"/>
</dbReference>
<gene>
    <name evidence="6" type="ORF">TARUN_2561</name>
</gene>
<dbReference type="PANTHER" id="PTHR11360:SF287">
    <property type="entry name" value="MFS MONOCARBOXYLATE TRANSPORTER"/>
    <property type="match status" value="1"/>
</dbReference>
<keyword evidence="3" id="KW-0472">Membrane</keyword>
<feature type="transmembrane region" description="Helical" evidence="3">
    <location>
        <begin position="257"/>
        <end position="280"/>
    </location>
</feature>
<evidence type="ECO:0000313" key="7">
    <source>
        <dbReference type="Proteomes" id="UP000266272"/>
    </source>
</evidence>
<dbReference type="EMBL" id="PXOA01000144">
    <property type="protein sequence ID" value="RFU79693.1"/>
    <property type="molecule type" value="Genomic_DNA"/>
</dbReference>
<feature type="transmembrane region" description="Helical" evidence="3">
    <location>
        <begin position="326"/>
        <end position="348"/>
    </location>
</feature>
<feature type="transmembrane region" description="Helical" evidence="3">
    <location>
        <begin position="102"/>
        <end position="121"/>
    </location>
</feature>
<dbReference type="PROSITE" id="PS50850">
    <property type="entry name" value="MFS"/>
    <property type="match status" value="1"/>
</dbReference>
<evidence type="ECO:0000256" key="3">
    <source>
        <dbReference type="SAM" id="Phobius"/>
    </source>
</evidence>
<evidence type="ECO:0000256" key="4">
    <source>
        <dbReference type="SAM" id="SignalP"/>
    </source>
</evidence>
<dbReference type="InterPro" id="IPR011701">
    <property type="entry name" value="MFS"/>
</dbReference>
<feature type="transmembrane region" description="Helical" evidence="3">
    <location>
        <begin position="127"/>
        <end position="148"/>
    </location>
</feature>
<feature type="transmembrane region" description="Helical" evidence="3">
    <location>
        <begin position="66"/>
        <end position="90"/>
    </location>
</feature>
<dbReference type="InterPro" id="IPR020846">
    <property type="entry name" value="MFS_dom"/>
</dbReference>
<protein>
    <recommendedName>
        <fullName evidence="5">Major facilitator superfamily (MFS) profile domain-containing protein</fullName>
    </recommendedName>
</protein>
<comment type="caution">
    <text evidence="6">The sequence shown here is derived from an EMBL/GenBank/DDBJ whole genome shotgun (WGS) entry which is preliminary data.</text>
</comment>
<dbReference type="SUPFAM" id="SSF103473">
    <property type="entry name" value="MFS general substrate transporter"/>
    <property type="match status" value="1"/>
</dbReference>
<reference evidence="6 7" key="1">
    <citation type="journal article" date="2018" name="PLoS Pathog.">
        <title>Evolution of structural diversity of trichothecenes, a family of toxins produced by plant pathogenic and entomopathogenic fungi.</title>
        <authorList>
            <person name="Proctor R.H."/>
            <person name="McCormick S.P."/>
            <person name="Kim H.S."/>
            <person name="Cardoza R.E."/>
            <person name="Stanley A.M."/>
            <person name="Lindo L."/>
            <person name="Kelly A."/>
            <person name="Brown D.W."/>
            <person name="Lee T."/>
            <person name="Vaughan M.M."/>
            <person name="Alexander N.J."/>
            <person name="Busman M."/>
            <person name="Gutierrez S."/>
        </authorList>
    </citation>
    <scope>NUCLEOTIDE SEQUENCE [LARGE SCALE GENOMIC DNA]</scope>
    <source>
        <strain evidence="6 7">IBT 40837</strain>
    </source>
</reference>
<evidence type="ECO:0000259" key="5">
    <source>
        <dbReference type="PROSITE" id="PS50850"/>
    </source>
</evidence>
<keyword evidence="3" id="KW-1133">Transmembrane helix</keyword>
<name>A0A395NUN4_TRIAR</name>
<feature type="transmembrane region" description="Helical" evidence="3">
    <location>
        <begin position="160"/>
        <end position="181"/>
    </location>
</feature>
<feature type="transmembrane region" description="Helical" evidence="3">
    <location>
        <begin position="360"/>
        <end position="383"/>
    </location>
</feature>
<feature type="domain" description="Major facilitator superfamily (MFS) profile" evidence="5">
    <location>
        <begin position="235"/>
        <end position="444"/>
    </location>
</feature>
<comment type="subcellular location">
    <subcellularLocation>
        <location evidence="1">Membrane</location>
        <topology evidence="1">Multi-pass membrane protein</topology>
    </subcellularLocation>
</comment>
<organism evidence="6 7">
    <name type="scientific">Trichoderma arundinaceum</name>
    <dbReference type="NCBI Taxonomy" id="490622"/>
    <lineage>
        <taxon>Eukaryota</taxon>
        <taxon>Fungi</taxon>
        <taxon>Dikarya</taxon>
        <taxon>Ascomycota</taxon>
        <taxon>Pezizomycotina</taxon>
        <taxon>Sordariomycetes</taxon>
        <taxon>Hypocreomycetidae</taxon>
        <taxon>Hypocreales</taxon>
        <taxon>Hypocreaceae</taxon>
        <taxon>Trichoderma</taxon>
    </lineage>
</organism>
<evidence type="ECO:0000256" key="2">
    <source>
        <dbReference type="ARBA" id="ARBA00006727"/>
    </source>
</evidence>
<feature type="chain" id="PRO_5017403824" description="Major facilitator superfamily (MFS) profile domain-containing protein" evidence="4">
    <location>
        <begin position="23"/>
        <end position="444"/>
    </location>
</feature>
<evidence type="ECO:0000256" key="1">
    <source>
        <dbReference type="ARBA" id="ARBA00004141"/>
    </source>
</evidence>
<dbReference type="Gene3D" id="1.20.1250.20">
    <property type="entry name" value="MFS general substrate transporter like domains"/>
    <property type="match status" value="2"/>
</dbReference>
<feature type="transmembrane region" description="Helical" evidence="3">
    <location>
        <begin position="403"/>
        <end position="422"/>
    </location>
</feature>
<dbReference type="Proteomes" id="UP000266272">
    <property type="component" value="Unassembled WGS sequence"/>
</dbReference>
<keyword evidence="3" id="KW-0812">Transmembrane</keyword>
<feature type="transmembrane region" description="Helical" evidence="3">
    <location>
        <begin position="301"/>
        <end position="320"/>
    </location>
</feature>
<sequence length="444" mass="47851">MAGTHTWLLLAALSHKLPFGVFLQHSFESAGLPVLHAEHSHDILGYSVSFGIFQEYYSNPSHGMNASAGAIATVGSMQMGIMYLLMPIAFMILNKYPHIRRWCGPLGLLLTMISLSASAFVKSIAGLIATQGALYSIGCGLLFSPISLYMDEWFIERKGLAYGVMWSGKSSVGVAMPFIFSSLLRRFGLRATILSWAIASALLILPTLFFLKPRIPLEARPYSRPLSFAFLRHTSFWMMQFGIVVQSLGYLMPSTYVASYASAIGLSSVTGPILLALFSMASVPGSLVHGMLGDKLSATKVILLSSFGSAIPVFLLWGLGHHISTMIAFVILYGFFAGGFSSTWSSMLQEIKRDDRAAETSLVFGLLLGGRGLGYMLGGPISGSLLSIKGSLTEEPLGYATKYGPMILCTGITAIMGAWAPLWKGARMASKSGFTTCSRLFTAT</sequence>
<keyword evidence="4" id="KW-0732">Signal</keyword>
<feature type="transmembrane region" description="Helical" evidence="3">
    <location>
        <begin position="193"/>
        <end position="211"/>
    </location>
</feature>
<dbReference type="PANTHER" id="PTHR11360">
    <property type="entry name" value="MONOCARBOXYLATE TRANSPORTER"/>
    <property type="match status" value="1"/>
</dbReference>
<accession>A0A395NUN4</accession>
<proteinExistence type="inferred from homology"/>
<dbReference type="OrthoDB" id="2213137at2759"/>
<dbReference type="AlphaFoldDB" id="A0A395NUN4"/>